<comment type="caution">
    <text evidence="1">The sequence shown here is derived from an EMBL/GenBank/DDBJ whole genome shotgun (WGS) entry which is preliminary data.</text>
</comment>
<protein>
    <submittedName>
        <fullName evidence="1">Uncharacterized protein</fullName>
    </submittedName>
</protein>
<dbReference type="AlphaFoldDB" id="A0AAV9IG09"/>
<gene>
    <name evidence="1" type="ORF">GAYE_SCF23G4294</name>
</gene>
<keyword evidence="2" id="KW-1185">Reference proteome</keyword>
<reference evidence="1 2" key="1">
    <citation type="submission" date="2022-07" db="EMBL/GenBank/DDBJ databases">
        <title>Genome-wide signatures of adaptation to extreme environments.</title>
        <authorList>
            <person name="Cho C.H."/>
            <person name="Yoon H.S."/>
        </authorList>
    </citation>
    <scope>NUCLEOTIDE SEQUENCE [LARGE SCALE GENOMIC DNA]</scope>
    <source>
        <strain evidence="1 2">108.79 E11</strain>
    </source>
</reference>
<accession>A0AAV9IG09</accession>
<dbReference type="Proteomes" id="UP001300502">
    <property type="component" value="Unassembled WGS sequence"/>
</dbReference>
<organism evidence="1 2">
    <name type="scientific">Galdieria yellowstonensis</name>
    <dbReference type="NCBI Taxonomy" id="3028027"/>
    <lineage>
        <taxon>Eukaryota</taxon>
        <taxon>Rhodophyta</taxon>
        <taxon>Bangiophyceae</taxon>
        <taxon>Galdieriales</taxon>
        <taxon>Galdieriaceae</taxon>
        <taxon>Galdieria</taxon>
    </lineage>
</organism>
<proteinExistence type="predicted"/>
<sequence length="529" mass="61198">MKDTSFVWKSNLRWKLLNQPNLLKLQSLRTLYTNCETTNSNATQDSSLCANSQEVAPTNLRRQWRPATDTTYGRKLLRDWKINAKEDKETLLSLANRLGYYGPSIHRIVEAGDILLLKRTNPERYFSFLRENIATMTPLLGYLYQKAQQEARERSEHLQVYLEVLLCSGRLEDIYQIYATYPPWAMTTHSTLKPCIYIYSMAALWLLGDKERCSALLSKVFVETDVRTKDNFGFGVLEALKNVERLEEALDWLEFCRIEQVALNIPGTFLTSFVDNNDIFMVKKILSFCAENTNIAHLVFLDKTMLQTDKYHYNNASESILKVALFLLENRDWSLEYISEEQLLDVIVHNIRDLETLYGFLDGVCILNKNIRTSWVRKLVQSCKSQNGSFLTPSLLVSFIRRSRIVDDQVTGLALEWAKERMDFESARRILEFLESQSGSISPNMAQHYIQLAAKLTKLDELSHDTCSHHNAEFFGWKEPSQVICHLEDFLQYLESKGTILSRDVLLQIENTLKSCGLTSCLQVIRKRL</sequence>
<name>A0AAV9IG09_9RHOD</name>
<dbReference type="EMBL" id="JANCYU010000039">
    <property type="protein sequence ID" value="KAK4526380.1"/>
    <property type="molecule type" value="Genomic_DNA"/>
</dbReference>
<evidence type="ECO:0000313" key="1">
    <source>
        <dbReference type="EMBL" id="KAK4526380.1"/>
    </source>
</evidence>
<evidence type="ECO:0000313" key="2">
    <source>
        <dbReference type="Proteomes" id="UP001300502"/>
    </source>
</evidence>